<dbReference type="RefSeq" id="WP_245699266.1">
    <property type="nucleotide sequence ID" value="NZ_FNAP01000017.1"/>
</dbReference>
<sequence>MSGLTRAVGPALDLVLPPRCLRCGEVVAGDGALCVDCFQAATFITPPLCHRCGVPFGGDWGEAVAEEAAGLVCAACARRAPPWYRARAALIYDDGARPLLLAFKHGDRTDAAPALAGWMARAGADLLESADLIVPVPLHRGRLWRRRYNQSALLAAALSRRTGRAWSAGALIRTRATPTQGGKGRAQRSRNVRGAFRVARPDRVAGRRVLLVDDVLTSGATMAECARVLRRAGADGVDVLTLARVVMRAEE</sequence>
<dbReference type="Pfam" id="PF00156">
    <property type="entry name" value="Pribosyltran"/>
    <property type="match status" value="1"/>
</dbReference>
<dbReference type="EMBL" id="FNAP01000017">
    <property type="protein sequence ID" value="SDE94271.1"/>
    <property type="molecule type" value="Genomic_DNA"/>
</dbReference>
<dbReference type="SUPFAM" id="SSF53271">
    <property type="entry name" value="PRTase-like"/>
    <property type="match status" value="1"/>
</dbReference>
<evidence type="ECO:0000256" key="1">
    <source>
        <dbReference type="ARBA" id="ARBA00008007"/>
    </source>
</evidence>
<dbReference type="InterPro" id="IPR051910">
    <property type="entry name" value="ComF/GntX_DNA_util-trans"/>
</dbReference>
<dbReference type="PANTHER" id="PTHR47505">
    <property type="entry name" value="DNA UTILIZATION PROTEIN YHGH"/>
    <property type="match status" value="1"/>
</dbReference>
<dbReference type="InterPro" id="IPR029057">
    <property type="entry name" value="PRTase-like"/>
</dbReference>
<dbReference type="AlphaFoldDB" id="A0A1G7H1Q5"/>
<name>A0A1G7H1Q5_9PROT</name>
<keyword evidence="5" id="KW-1185">Reference proteome</keyword>
<dbReference type="InterPro" id="IPR000836">
    <property type="entry name" value="PRTase_dom"/>
</dbReference>
<comment type="similarity">
    <text evidence="1">Belongs to the ComF/GntX family.</text>
</comment>
<dbReference type="Pfam" id="PF18912">
    <property type="entry name" value="DZR_2"/>
    <property type="match status" value="1"/>
</dbReference>
<feature type="domain" description="Double zinc ribbon" evidence="3">
    <location>
        <begin position="11"/>
        <end position="77"/>
    </location>
</feature>
<dbReference type="PANTHER" id="PTHR47505:SF1">
    <property type="entry name" value="DNA UTILIZATION PROTEIN YHGH"/>
    <property type="match status" value="1"/>
</dbReference>
<dbReference type="STRING" id="69960.SAMN05421720_11719"/>
<protein>
    <submittedName>
        <fullName evidence="4">ComF family protein</fullName>
    </submittedName>
</protein>
<dbReference type="InterPro" id="IPR044005">
    <property type="entry name" value="DZR_2"/>
</dbReference>
<proteinExistence type="inferred from homology"/>
<accession>A0A1G7H1Q5</accession>
<dbReference type="CDD" id="cd06223">
    <property type="entry name" value="PRTases_typeI"/>
    <property type="match status" value="1"/>
</dbReference>
<reference evidence="4 5" key="1">
    <citation type="submission" date="2016-10" db="EMBL/GenBank/DDBJ databases">
        <authorList>
            <person name="de Groot N.N."/>
        </authorList>
    </citation>
    <scope>NUCLEOTIDE SEQUENCE [LARGE SCALE GENOMIC DNA]</scope>
    <source>
        <strain evidence="4 5">ATCC 700224</strain>
    </source>
</reference>
<evidence type="ECO:0000259" key="2">
    <source>
        <dbReference type="Pfam" id="PF00156"/>
    </source>
</evidence>
<evidence type="ECO:0000313" key="4">
    <source>
        <dbReference type="EMBL" id="SDE94271.1"/>
    </source>
</evidence>
<gene>
    <name evidence="4" type="ORF">SAMN05421720_11719</name>
</gene>
<evidence type="ECO:0000259" key="3">
    <source>
        <dbReference type="Pfam" id="PF18912"/>
    </source>
</evidence>
<evidence type="ECO:0000313" key="5">
    <source>
        <dbReference type="Proteomes" id="UP000199412"/>
    </source>
</evidence>
<dbReference type="Gene3D" id="3.40.50.2020">
    <property type="match status" value="1"/>
</dbReference>
<organism evidence="4 5">
    <name type="scientific">Rhodospira trueperi</name>
    <dbReference type="NCBI Taxonomy" id="69960"/>
    <lineage>
        <taxon>Bacteria</taxon>
        <taxon>Pseudomonadati</taxon>
        <taxon>Pseudomonadota</taxon>
        <taxon>Alphaproteobacteria</taxon>
        <taxon>Rhodospirillales</taxon>
        <taxon>Rhodospirillaceae</taxon>
        <taxon>Rhodospira</taxon>
    </lineage>
</organism>
<dbReference type="Proteomes" id="UP000199412">
    <property type="component" value="Unassembled WGS sequence"/>
</dbReference>
<feature type="domain" description="Phosphoribosyltransferase" evidence="2">
    <location>
        <begin position="202"/>
        <end position="243"/>
    </location>
</feature>